<name>X1L601_9ZZZZ</name>
<sequence>MSYFLWKSSFPNPLITAEWPFLVTLTYLFLGKALQPNSSHEVSMDN</sequence>
<organism evidence="1">
    <name type="scientific">marine sediment metagenome</name>
    <dbReference type="NCBI Taxonomy" id="412755"/>
    <lineage>
        <taxon>unclassified sequences</taxon>
        <taxon>metagenomes</taxon>
        <taxon>ecological metagenomes</taxon>
    </lineage>
</organism>
<gene>
    <name evidence="1" type="ORF">S06H3_20534</name>
</gene>
<dbReference type="EMBL" id="BARV01010644">
    <property type="protein sequence ID" value="GAI14782.1"/>
    <property type="molecule type" value="Genomic_DNA"/>
</dbReference>
<reference evidence="1" key="1">
    <citation type="journal article" date="2014" name="Front. Microbiol.">
        <title>High frequency of phylogenetically diverse reductive dehalogenase-homologous genes in deep subseafloor sedimentary metagenomes.</title>
        <authorList>
            <person name="Kawai M."/>
            <person name="Futagami T."/>
            <person name="Toyoda A."/>
            <person name="Takaki Y."/>
            <person name="Nishi S."/>
            <person name="Hori S."/>
            <person name="Arai W."/>
            <person name="Tsubouchi T."/>
            <person name="Morono Y."/>
            <person name="Uchiyama I."/>
            <person name="Ito T."/>
            <person name="Fujiyama A."/>
            <person name="Inagaki F."/>
            <person name="Takami H."/>
        </authorList>
    </citation>
    <scope>NUCLEOTIDE SEQUENCE</scope>
    <source>
        <strain evidence="1">Expedition CK06-06</strain>
    </source>
</reference>
<proteinExistence type="predicted"/>
<feature type="non-terminal residue" evidence="1">
    <location>
        <position position="46"/>
    </location>
</feature>
<comment type="caution">
    <text evidence="1">The sequence shown here is derived from an EMBL/GenBank/DDBJ whole genome shotgun (WGS) entry which is preliminary data.</text>
</comment>
<dbReference type="AlphaFoldDB" id="X1L601"/>
<accession>X1L601</accession>
<protein>
    <submittedName>
        <fullName evidence="1">Uncharacterized protein</fullName>
    </submittedName>
</protein>
<evidence type="ECO:0000313" key="1">
    <source>
        <dbReference type="EMBL" id="GAI14782.1"/>
    </source>
</evidence>